<dbReference type="HOGENOM" id="CLU_047893_1_1_1"/>
<dbReference type="Gene3D" id="1.10.3580.10">
    <property type="entry name" value="ATP12 ATPase"/>
    <property type="match status" value="1"/>
</dbReference>
<keyword evidence="4" id="KW-0496">Mitochondrion</keyword>
<reference evidence="7" key="1">
    <citation type="journal article" date="2014" name="Genome Announc.">
        <title>Draft genome sequence of Colletotrichum sublineola, a destructive pathogen of cultivated sorghum.</title>
        <authorList>
            <person name="Baroncelli R."/>
            <person name="Sanz-Martin J.M."/>
            <person name="Rech G.E."/>
            <person name="Sukno S.A."/>
            <person name="Thon M.R."/>
        </authorList>
    </citation>
    <scope>NUCLEOTIDE SEQUENCE [LARGE SCALE GENOMIC DNA]</scope>
    <source>
        <strain evidence="7">TX430BB</strain>
    </source>
</reference>
<evidence type="ECO:0000256" key="2">
    <source>
        <dbReference type="ARBA" id="ARBA00008231"/>
    </source>
</evidence>
<dbReference type="EMBL" id="JMSE01000185">
    <property type="protein sequence ID" value="KDN71441.1"/>
    <property type="molecule type" value="Genomic_DNA"/>
</dbReference>
<evidence type="ECO:0000256" key="1">
    <source>
        <dbReference type="ARBA" id="ARBA00004173"/>
    </source>
</evidence>
<evidence type="ECO:0000313" key="7">
    <source>
        <dbReference type="Proteomes" id="UP000027238"/>
    </source>
</evidence>
<dbReference type="InterPro" id="IPR023335">
    <property type="entry name" value="ATP12_ortho_dom_sf"/>
</dbReference>
<dbReference type="eggNOG" id="KOG3015">
    <property type="taxonomic scope" value="Eukaryota"/>
</dbReference>
<proteinExistence type="inferred from homology"/>
<dbReference type="SUPFAM" id="SSF160909">
    <property type="entry name" value="ATP12-like"/>
    <property type="match status" value="1"/>
</dbReference>
<accession>A0A066Y068</accession>
<keyword evidence="7" id="KW-1185">Reference proteome</keyword>
<evidence type="ECO:0000256" key="5">
    <source>
        <dbReference type="ARBA" id="ARBA00023186"/>
    </source>
</evidence>
<gene>
    <name evidence="6" type="ORF">CSUB01_03373</name>
</gene>
<comment type="caution">
    <text evidence="6">The sequence shown here is derived from an EMBL/GenBank/DDBJ whole genome shotgun (WGS) entry which is preliminary data.</text>
</comment>
<dbReference type="Pfam" id="PF07542">
    <property type="entry name" value="ATP12"/>
    <property type="match status" value="1"/>
</dbReference>
<keyword evidence="3" id="KW-0809">Transit peptide</keyword>
<evidence type="ECO:0000256" key="3">
    <source>
        <dbReference type="ARBA" id="ARBA00022946"/>
    </source>
</evidence>
<organism evidence="6 7">
    <name type="scientific">Colletotrichum sublineola</name>
    <name type="common">Sorghum anthracnose fungus</name>
    <dbReference type="NCBI Taxonomy" id="1173701"/>
    <lineage>
        <taxon>Eukaryota</taxon>
        <taxon>Fungi</taxon>
        <taxon>Dikarya</taxon>
        <taxon>Ascomycota</taxon>
        <taxon>Pezizomycotina</taxon>
        <taxon>Sordariomycetes</taxon>
        <taxon>Hypocreomycetidae</taxon>
        <taxon>Glomerellales</taxon>
        <taxon>Glomerellaceae</taxon>
        <taxon>Colletotrichum</taxon>
        <taxon>Colletotrichum graminicola species complex</taxon>
    </lineage>
</organism>
<dbReference type="PANTHER" id="PTHR21013">
    <property type="entry name" value="ATP SYNTHASE MITOCHONDRIAL F1 COMPLEX ASSEMBLY FACTOR 2/ATP12 PROTEIN, MITOCHONDRIAL PRECURSOR"/>
    <property type="match status" value="1"/>
</dbReference>
<name>A0A066Y068_COLSU</name>
<keyword evidence="5" id="KW-0143">Chaperone</keyword>
<dbReference type="Proteomes" id="UP000027238">
    <property type="component" value="Unassembled WGS sequence"/>
</dbReference>
<dbReference type="AlphaFoldDB" id="A0A066Y068"/>
<evidence type="ECO:0000256" key="4">
    <source>
        <dbReference type="ARBA" id="ARBA00023128"/>
    </source>
</evidence>
<dbReference type="OrthoDB" id="5322896at2759"/>
<dbReference type="InterPro" id="IPR011419">
    <property type="entry name" value="ATP12_ATP_synth-F1-assembly"/>
</dbReference>
<comment type="subcellular location">
    <subcellularLocation>
        <location evidence="1">Mitochondrion</location>
    </subcellularLocation>
</comment>
<protein>
    <submittedName>
        <fullName evidence="6">Putative ATP12 chaperone</fullName>
    </submittedName>
</protein>
<dbReference type="InterPro" id="IPR042272">
    <property type="entry name" value="ATP12_ATP_synth-F1-assembly_N"/>
</dbReference>
<comment type="similarity">
    <text evidence="2">Belongs to the ATP12 family.</text>
</comment>
<dbReference type="STRING" id="1173701.A0A066Y068"/>
<dbReference type="GO" id="GO:0005739">
    <property type="term" value="C:mitochondrion"/>
    <property type="evidence" value="ECO:0007669"/>
    <property type="project" value="UniProtKB-SubCell"/>
</dbReference>
<dbReference type="GO" id="GO:0033615">
    <property type="term" value="P:mitochondrial proton-transporting ATP synthase complex assembly"/>
    <property type="evidence" value="ECO:0007669"/>
    <property type="project" value="TreeGrafter"/>
</dbReference>
<dbReference type="Gene3D" id="3.30.2180.10">
    <property type="entry name" value="ATP12-like"/>
    <property type="match status" value="1"/>
</dbReference>
<dbReference type="OMA" id="QGWVMGL"/>
<sequence>MKPSTRIPLRLFAASSPMTTAAGRPCFAAAAAAARTISTTTLKPAEVAPVVGTGPPPEPPVPDVAAEDRAAAARARVERRKKQAEMLKHAKTIRTTADAKASKPGALKRRFWNDIEFRADQNTMTGALQVHLDSRPLRHPNTKEIIRLPVSKQHLASALAIEWDFITSAQQATKQHMIPLTSLTCRALDIAEDDAASGTIRQSIATTLMRYLDTDSLLCWAPPAGSMDTRNDAGESLRDVQKRTAEAVVGFLTARVWPGIEIHPVLDGHSIVPRAQAEGVRDVVQGWVMGLDPWELTGLERAVLAGKSLITAARLVVEWSEGSVGECRDPASSRKFGIEEAATASSLEVSWQTGSWGEVEDTHDVEKEDLKRQLGSVVLLVSGANHK</sequence>
<evidence type="ECO:0000313" key="6">
    <source>
        <dbReference type="EMBL" id="KDN71441.1"/>
    </source>
</evidence>
<dbReference type="PANTHER" id="PTHR21013:SF10">
    <property type="entry name" value="ATP SYNTHASE MITOCHONDRIAL F1 COMPLEX ASSEMBLY FACTOR 2"/>
    <property type="match status" value="1"/>
</dbReference>